<reference evidence="8 9" key="1">
    <citation type="submission" date="2024-03" db="EMBL/GenBank/DDBJ databases">
        <authorList>
            <person name="Brejova B."/>
        </authorList>
    </citation>
    <scope>NUCLEOTIDE SEQUENCE [LARGE SCALE GENOMIC DNA]</scope>
    <source>
        <strain evidence="8 9">CBS 14171</strain>
    </source>
</reference>
<feature type="transmembrane region" description="Helical" evidence="6">
    <location>
        <begin position="389"/>
        <end position="411"/>
    </location>
</feature>
<feature type="transmembrane region" description="Helical" evidence="6">
    <location>
        <begin position="193"/>
        <end position="215"/>
    </location>
</feature>
<feature type="transmembrane region" description="Helical" evidence="6">
    <location>
        <begin position="71"/>
        <end position="89"/>
    </location>
</feature>
<dbReference type="RefSeq" id="XP_066828396.1">
    <property type="nucleotide sequence ID" value="XM_066971348.1"/>
</dbReference>
<feature type="transmembrane region" description="Helical" evidence="6">
    <location>
        <begin position="46"/>
        <end position="65"/>
    </location>
</feature>
<name>A0ABP0ZH80_9ASCO</name>
<dbReference type="PANTHER" id="PTHR43341:SF4">
    <property type="entry name" value="ARGININE PERMEASE CAN1-RELATED"/>
    <property type="match status" value="1"/>
</dbReference>
<comment type="similarity">
    <text evidence="2">Belongs to the amino acid-polyamine-organocation (APC) superfamily. YAT (TC 2.A.3.10) family.</text>
</comment>
<dbReference type="EMBL" id="OZ022406">
    <property type="protein sequence ID" value="CAK9436963.1"/>
    <property type="molecule type" value="Genomic_DNA"/>
</dbReference>
<keyword evidence="5 6" id="KW-0472">Membrane</keyword>
<feature type="transmembrane region" description="Helical" evidence="6">
    <location>
        <begin position="292"/>
        <end position="311"/>
    </location>
</feature>
<dbReference type="PANTHER" id="PTHR43341">
    <property type="entry name" value="AMINO ACID PERMEASE"/>
    <property type="match status" value="1"/>
</dbReference>
<comment type="subcellular location">
    <subcellularLocation>
        <location evidence="1">Membrane</location>
        <topology evidence="1">Multi-pass membrane protein</topology>
    </subcellularLocation>
</comment>
<dbReference type="Pfam" id="PF00324">
    <property type="entry name" value="AA_permease"/>
    <property type="match status" value="1"/>
</dbReference>
<feature type="transmembrane region" description="Helical" evidence="6">
    <location>
        <begin position="423"/>
        <end position="443"/>
    </location>
</feature>
<protein>
    <recommendedName>
        <fullName evidence="7">Amino acid permease/ SLC12A domain-containing protein</fullName>
    </recommendedName>
</protein>
<evidence type="ECO:0000313" key="8">
    <source>
        <dbReference type="EMBL" id="CAK9436963.1"/>
    </source>
</evidence>
<evidence type="ECO:0000256" key="2">
    <source>
        <dbReference type="ARBA" id="ARBA00006983"/>
    </source>
</evidence>
<feature type="transmembrane region" description="Helical" evidence="6">
    <location>
        <begin position="499"/>
        <end position="517"/>
    </location>
</feature>
<dbReference type="InterPro" id="IPR050524">
    <property type="entry name" value="APC_YAT"/>
</dbReference>
<feature type="domain" description="Amino acid permease/ SLC12A" evidence="7">
    <location>
        <begin position="45"/>
        <end position="510"/>
    </location>
</feature>
<proteinExistence type="inferred from homology"/>
<evidence type="ECO:0000313" key="9">
    <source>
        <dbReference type="Proteomes" id="UP001497383"/>
    </source>
</evidence>
<feature type="transmembrane region" description="Helical" evidence="6">
    <location>
        <begin position="473"/>
        <end position="493"/>
    </location>
</feature>
<gene>
    <name evidence="8" type="ORF">LODBEIA_P14580</name>
</gene>
<dbReference type="Gene3D" id="1.20.1740.10">
    <property type="entry name" value="Amino acid/polyamine transporter I"/>
    <property type="match status" value="1"/>
</dbReference>
<evidence type="ECO:0000256" key="6">
    <source>
        <dbReference type="SAM" id="Phobius"/>
    </source>
</evidence>
<dbReference type="Proteomes" id="UP001497383">
    <property type="component" value="Chromosome 2"/>
</dbReference>
<sequence length="543" mass="60156">MADEHTPLLEHALVGATRNESRRGAPKRHSCSQHVNTRKLLNSRHVSMISMGGIIGTGLFMGVRLSLINGPLISLASYIYISFICYFIVQAVGEMSCYMPLNGGLCQFQFKFISNCVGVMNNFVYWLSWSVTLGLELGLMYELVVAFFANVPFSGVGVGGWIIGNQTWVMLVMWTVLTGSNLFPVNFYGEIEFAVTIIKIAFIMSWIVLASWLVWSRGGGGGEGFKNWSGDLMWGVDTFHVAANPILNKVINVFTSSLVSSCFTFQSIESVALCSGEIQDIHKSLPRSIKYIVSRIIVFYIVTLFLLTLMIPCNDPALLPNGDDQILSSPFLIGLVNMGVAVNSKILSLFNLVILISVASAANSNIYFGSRCLLSMVEEGYFWSQFGKTINGVPVYSTLLTSGIGLIALLSHFKAADYLFKSLITWSASSGLVMWMCLSISYLRFREALRVCGEDYRRLSYQSPLPMETLGRVCIASISVIILSNGLINIWHFQWENFLTSYGSSLIVLTGTLYLSYRWGEPILTPIAEIDIYTGQSSFAFIE</sequence>
<evidence type="ECO:0000256" key="1">
    <source>
        <dbReference type="ARBA" id="ARBA00004141"/>
    </source>
</evidence>
<feature type="transmembrane region" description="Helical" evidence="6">
    <location>
        <begin position="346"/>
        <end position="368"/>
    </location>
</feature>
<dbReference type="GeneID" id="92206654"/>
<evidence type="ECO:0000256" key="5">
    <source>
        <dbReference type="ARBA" id="ARBA00023136"/>
    </source>
</evidence>
<dbReference type="InterPro" id="IPR004841">
    <property type="entry name" value="AA-permease/SLC12A_dom"/>
</dbReference>
<evidence type="ECO:0000259" key="7">
    <source>
        <dbReference type="Pfam" id="PF00324"/>
    </source>
</evidence>
<keyword evidence="9" id="KW-1185">Reference proteome</keyword>
<organism evidence="8 9">
    <name type="scientific">Lodderomyces beijingensis</name>
    <dbReference type="NCBI Taxonomy" id="1775926"/>
    <lineage>
        <taxon>Eukaryota</taxon>
        <taxon>Fungi</taxon>
        <taxon>Dikarya</taxon>
        <taxon>Ascomycota</taxon>
        <taxon>Saccharomycotina</taxon>
        <taxon>Pichiomycetes</taxon>
        <taxon>Debaryomycetaceae</taxon>
        <taxon>Candida/Lodderomyces clade</taxon>
        <taxon>Lodderomyces</taxon>
    </lineage>
</organism>
<evidence type="ECO:0000256" key="4">
    <source>
        <dbReference type="ARBA" id="ARBA00022989"/>
    </source>
</evidence>
<keyword evidence="4 6" id="KW-1133">Transmembrane helix</keyword>
<accession>A0ABP0ZH80</accession>
<dbReference type="PIRSF" id="PIRSF006060">
    <property type="entry name" value="AA_transporter"/>
    <property type="match status" value="1"/>
</dbReference>
<evidence type="ECO:0000256" key="3">
    <source>
        <dbReference type="ARBA" id="ARBA00022692"/>
    </source>
</evidence>
<keyword evidence="3 6" id="KW-0812">Transmembrane</keyword>